<reference evidence="1" key="1">
    <citation type="submission" date="2025-08" db="UniProtKB">
        <authorList>
            <consortium name="Ensembl"/>
        </authorList>
    </citation>
    <scope>IDENTIFICATION</scope>
</reference>
<proteinExistence type="predicted"/>
<dbReference type="InParanoid" id="A0A673VKS5"/>
<evidence type="ECO:0000313" key="2">
    <source>
        <dbReference type="Proteomes" id="UP000472277"/>
    </source>
</evidence>
<dbReference type="AlphaFoldDB" id="A0A673VKS5"/>
<evidence type="ECO:0000313" key="1">
    <source>
        <dbReference type="Ensembl" id="ENSSTUP00000000799.1"/>
    </source>
</evidence>
<reference evidence="1" key="2">
    <citation type="submission" date="2025-09" db="UniProtKB">
        <authorList>
            <consortium name="Ensembl"/>
        </authorList>
    </citation>
    <scope>IDENTIFICATION</scope>
</reference>
<accession>A0A673VKS5</accession>
<keyword evidence="2" id="KW-1185">Reference proteome</keyword>
<dbReference type="Ensembl" id="ENSSTUT00000000877.1">
    <property type="protein sequence ID" value="ENSSTUP00000000799.1"/>
    <property type="gene ID" value="ENSSTUG00000000437.1"/>
</dbReference>
<sequence length="72" mass="7962">MESVNLPTFQSPAVSKTEVWSSCVCMCGCIGVSTDFGERLCLPLLDIFSACIPSISLALKSNMRERYRIQVE</sequence>
<organism evidence="1 2">
    <name type="scientific">Salmo trutta</name>
    <name type="common">Brown trout</name>
    <dbReference type="NCBI Taxonomy" id="8032"/>
    <lineage>
        <taxon>Eukaryota</taxon>
        <taxon>Metazoa</taxon>
        <taxon>Chordata</taxon>
        <taxon>Craniata</taxon>
        <taxon>Vertebrata</taxon>
        <taxon>Euteleostomi</taxon>
        <taxon>Actinopterygii</taxon>
        <taxon>Neopterygii</taxon>
        <taxon>Teleostei</taxon>
        <taxon>Protacanthopterygii</taxon>
        <taxon>Salmoniformes</taxon>
        <taxon>Salmonidae</taxon>
        <taxon>Salmoninae</taxon>
        <taxon>Salmo</taxon>
    </lineage>
</organism>
<name>A0A673VKS5_SALTR</name>
<dbReference type="Proteomes" id="UP000472277">
    <property type="component" value="Chromosome 5"/>
</dbReference>
<protein>
    <submittedName>
        <fullName evidence="1">Uncharacterized protein</fullName>
    </submittedName>
</protein>